<dbReference type="PIRSF" id="PIRSF000390">
    <property type="entry name" value="PLP_StrS"/>
    <property type="match status" value="1"/>
</dbReference>
<dbReference type="AlphaFoldDB" id="A0A1F7TX58"/>
<dbReference type="Pfam" id="PF01041">
    <property type="entry name" value="DegT_DnrJ_EryC1"/>
    <property type="match status" value="1"/>
</dbReference>
<keyword evidence="2 3" id="KW-0663">Pyridoxal phosphate</keyword>
<dbReference type="SUPFAM" id="SSF53383">
    <property type="entry name" value="PLP-dependent transferases"/>
    <property type="match status" value="1"/>
</dbReference>
<evidence type="ECO:0000313" key="5">
    <source>
        <dbReference type="Proteomes" id="UP000177097"/>
    </source>
</evidence>
<dbReference type="Gene3D" id="3.40.640.10">
    <property type="entry name" value="Type I PLP-dependent aspartate aminotransferase-like (Major domain)"/>
    <property type="match status" value="1"/>
</dbReference>
<organism evidence="4 5">
    <name type="scientific">Candidatus Uhrbacteria bacterium RIFCSPHIGHO2_02_FULL_53_13</name>
    <dbReference type="NCBI Taxonomy" id="1802389"/>
    <lineage>
        <taxon>Bacteria</taxon>
        <taxon>Candidatus Uhriibacteriota</taxon>
    </lineage>
</organism>
<dbReference type="InterPro" id="IPR015422">
    <property type="entry name" value="PyrdxlP-dep_Trfase_small"/>
</dbReference>
<proteinExistence type="inferred from homology"/>
<dbReference type="PANTHER" id="PTHR30244:SF34">
    <property type="entry name" value="DTDP-4-AMINO-4,6-DIDEOXYGALACTOSE TRANSAMINASE"/>
    <property type="match status" value="1"/>
</dbReference>
<dbReference type="Gene3D" id="3.90.1150.10">
    <property type="entry name" value="Aspartate Aminotransferase, domain 1"/>
    <property type="match status" value="1"/>
</dbReference>
<evidence type="ECO:0000256" key="1">
    <source>
        <dbReference type="PIRSR" id="PIRSR000390-1"/>
    </source>
</evidence>
<dbReference type="CDD" id="cd00616">
    <property type="entry name" value="AHBA_syn"/>
    <property type="match status" value="1"/>
</dbReference>
<accession>A0A1F7TX58</accession>
<dbReference type="InterPro" id="IPR015424">
    <property type="entry name" value="PyrdxlP-dep_Trfase"/>
</dbReference>
<dbReference type="Proteomes" id="UP000177097">
    <property type="component" value="Unassembled WGS sequence"/>
</dbReference>
<reference evidence="4 5" key="1">
    <citation type="journal article" date="2016" name="Nat. Commun.">
        <title>Thousands of microbial genomes shed light on interconnected biogeochemical processes in an aquifer system.</title>
        <authorList>
            <person name="Anantharaman K."/>
            <person name="Brown C.T."/>
            <person name="Hug L.A."/>
            <person name="Sharon I."/>
            <person name="Castelle C.J."/>
            <person name="Probst A.J."/>
            <person name="Thomas B.C."/>
            <person name="Singh A."/>
            <person name="Wilkins M.J."/>
            <person name="Karaoz U."/>
            <person name="Brodie E.L."/>
            <person name="Williams K.H."/>
            <person name="Hubbard S.S."/>
            <person name="Banfield J.F."/>
        </authorList>
    </citation>
    <scope>NUCLEOTIDE SEQUENCE [LARGE SCALE GENOMIC DNA]</scope>
</reference>
<dbReference type="PANTHER" id="PTHR30244">
    <property type="entry name" value="TRANSAMINASE"/>
    <property type="match status" value="1"/>
</dbReference>
<sequence>MTMPFIPYGQHRIDEEDIEAVVRVLRGEWLTQGPAIAEFESALSTICEVPHAVAVSSGTAALHCAFAAAGIIQGDEVITTPLTFSATAAAVAYCGGTPVFADIDARTYCLDSREVEKKITARTKAIVPVDFAGHPADYSALRAIADKYGLLLIADSCHALGAKYQGRPVGTYADMTILSFHPVKHIATGEGGAVLTLHDRFVEPLRVFRHHGIVKMPEQGGWYYEIERLGNNYRLTDIQAALGLSQLKKLDRFVERRREIAALYNRAFAPHEVVTTPYEASDVRSSYHLYLATLDVERIGKSRREIFDALREQGIGVQVHYTPLHLQPYYAKTYGYKPGDFPRAEAYYERAITLPLFPHLQDADVHRVTNVLLNQVSYATA</sequence>
<feature type="active site" description="Proton acceptor" evidence="1">
    <location>
        <position position="184"/>
    </location>
</feature>
<gene>
    <name evidence="4" type="ORF">A3C17_03320</name>
</gene>
<dbReference type="EMBL" id="MGDX01000028">
    <property type="protein sequence ID" value="OGL70603.1"/>
    <property type="molecule type" value="Genomic_DNA"/>
</dbReference>
<dbReference type="GO" id="GO:0030170">
    <property type="term" value="F:pyridoxal phosphate binding"/>
    <property type="evidence" value="ECO:0007669"/>
    <property type="project" value="TreeGrafter"/>
</dbReference>
<name>A0A1F7TX58_9BACT</name>
<feature type="modified residue" description="N6-(pyridoxal phosphate)lysine" evidence="2">
    <location>
        <position position="184"/>
    </location>
</feature>
<dbReference type="InterPro" id="IPR020026">
    <property type="entry name" value="PseC"/>
</dbReference>
<comment type="caution">
    <text evidence="4">The sequence shown here is derived from an EMBL/GenBank/DDBJ whole genome shotgun (WGS) entry which is preliminary data.</text>
</comment>
<evidence type="ECO:0000313" key="4">
    <source>
        <dbReference type="EMBL" id="OGL70603.1"/>
    </source>
</evidence>
<evidence type="ECO:0000256" key="2">
    <source>
        <dbReference type="PIRSR" id="PIRSR000390-2"/>
    </source>
</evidence>
<dbReference type="InterPro" id="IPR015421">
    <property type="entry name" value="PyrdxlP-dep_Trfase_major"/>
</dbReference>
<protein>
    <submittedName>
        <fullName evidence="4">UDP-4-amino-4, 6-dideoxy-N-acetyl-beta-L-altrosamine transaminase</fullName>
    </submittedName>
</protein>
<dbReference type="NCBIfam" id="TIGR03588">
    <property type="entry name" value="PseC"/>
    <property type="match status" value="1"/>
</dbReference>
<dbReference type="STRING" id="1802389.A3C17_03320"/>
<dbReference type="GO" id="GO:0000271">
    <property type="term" value="P:polysaccharide biosynthetic process"/>
    <property type="evidence" value="ECO:0007669"/>
    <property type="project" value="TreeGrafter"/>
</dbReference>
<dbReference type="InterPro" id="IPR000653">
    <property type="entry name" value="DegT/StrS_aminotransferase"/>
</dbReference>
<evidence type="ECO:0000256" key="3">
    <source>
        <dbReference type="RuleBase" id="RU004508"/>
    </source>
</evidence>
<dbReference type="GO" id="GO:0008483">
    <property type="term" value="F:transaminase activity"/>
    <property type="evidence" value="ECO:0007669"/>
    <property type="project" value="TreeGrafter"/>
</dbReference>
<comment type="similarity">
    <text evidence="3">Belongs to the DegT/DnrJ/EryC1 family.</text>
</comment>